<reference evidence="1" key="1">
    <citation type="submission" date="2013-04" db="UniProtKB">
        <authorList>
            <consortium name="EnsemblPlants"/>
        </authorList>
    </citation>
    <scope>IDENTIFICATION</scope>
</reference>
<keyword evidence="2" id="KW-1185">Reference proteome</keyword>
<accession>J3LAK8</accession>
<evidence type="ECO:0000313" key="2">
    <source>
        <dbReference type="Proteomes" id="UP000006038"/>
    </source>
</evidence>
<dbReference type="Gramene" id="OB02G16750.1">
    <property type="protein sequence ID" value="OB02G16750.1"/>
    <property type="gene ID" value="OB02G16750"/>
</dbReference>
<evidence type="ECO:0000313" key="1">
    <source>
        <dbReference type="EnsemblPlants" id="OB02G16750.1"/>
    </source>
</evidence>
<dbReference type="Proteomes" id="UP000006038">
    <property type="component" value="Unassembled WGS sequence"/>
</dbReference>
<organism evidence="1">
    <name type="scientific">Oryza brachyantha</name>
    <name type="common">malo sina</name>
    <dbReference type="NCBI Taxonomy" id="4533"/>
    <lineage>
        <taxon>Eukaryota</taxon>
        <taxon>Viridiplantae</taxon>
        <taxon>Streptophyta</taxon>
        <taxon>Embryophyta</taxon>
        <taxon>Tracheophyta</taxon>
        <taxon>Spermatophyta</taxon>
        <taxon>Magnoliopsida</taxon>
        <taxon>Liliopsida</taxon>
        <taxon>Poales</taxon>
        <taxon>Poaceae</taxon>
        <taxon>BOP clade</taxon>
        <taxon>Oryzoideae</taxon>
        <taxon>Oryzeae</taxon>
        <taxon>Oryzinae</taxon>
        <taxon>Oryza</taxon>
    </lineage>
</organism>
<dbReference type="EnsemblPlants" id="OB02G16750.1">
    <property type="protein sequence ID" value="OB02G16750.1"/>
    <property type="gene ID" value="OB02G16750"/>
</dbReference>
<dbReference type="AlphaFoldDB" id="J3LAK8"/>
<proteinExistence type="predicted"/>
<name>J3LAK8_ORYBR</name>
<protein>
    <submittedName>
        <fullName evidence="1">Uncharacterized protein</fullName>
    </submittedName>
</protein>
<dbReference type="HOGENOM" id="CLU_3109596_0_0_1"/>
<sequence length="51" mass="5956">MKLGEFDSEPRKCENSVETKMVEGGRGGLKKQLNVFCLGLKKRLNEWRWTK</sequence>